<evidence type="ECO:0000313" key="2">
    <source>
        <dbReference type="Proteomes" id="UP000030645"/>
    </source>
</evidence>
<proteinExistence type="predicted"/>
<keyword evidence="2" id="KW-1185">Reference proteome</keyword>
<dbReference type="Proteomes" id="UP000030645">
    <property type="component" value="Unassembled WGS sequence"/>
</dbReference>
<dbReference type="EMBL" id="KE345805">
    <property type="protein sequence ID" value="EXC17061.1"/>
    <property type="molecule type" value="Genomic_DNA"/>
</dbReference>
<organism evidence="1 2">
    <name type="scientific">Morus notabilis</name>
    <dbReference type="NCBI Taxonomy" id="981085"/>
    <lineage>
        <taxon>Eukaryota</taxon>
        <taxon>Viridiplantae</taxon>
        <taxon>Streptophyta</taxon>
        <taxon>Embryophyta</taxon>
        <taxon>Tracheophyta</taxon>
        <taxon>Spermatophyta</taxon>
        <taxon>Magnoliopsida</taxon>
        <taxon>eudicotyledons</taxon>
        <taxon>Gunneridae</taxon>
        <taxon>Pentapetalae</taxon>
        <taxon>rosids</taxon>
        <taxon>fabids</taxon>
        <taxon>Rosales</taxon>
        <taxon>Moraceae</taxon>
        <taxon>Moreae</taxon>
        <taxon>Morus</taxon>
    </lineage>
</organism>
<reference evidence="2" key="1">
    <citation type="submission" date="2013-01" db="EMBL/GenBank/DDBJ databases">
        <title>Draft Genome Sequence of a Mulberry Tree, Morus notabilis C.K. Schneid.</title>
        <authorList>
            <person name="He N."/>
            <person name="Zhao S."/>
        </authorList>
    </citation>
    <scope>NUCLEOTIDE SEQUENCE</scope>
</reference>
<name>W9S8L2_9ROSA</name>
<evidence type="ECO:0000313" key="1">
    <source>
        <dbReference type="EMBL" id="EXC17061.1"/>
    </source>
</evidence>
<gene>
    <name evidence="1" type="ORF">L484_002367</name>
</gene>
<accession>W9S8L2</accession>
<protein>
    <submittedName>
        <fullName evidence="1">Uncharacterized protein</fullName>
    </submittedName>
</protein>
<sequence>MLATEAWVSHDGGRPGLGFVRRRPMRSGFRATEADDVWDSRDGGLREEVRDRGDSGLFYPGDDEAEPEFKTSLTSMAAVLSLHTLFLLPSNRSSQAISTKPRAVLSQANKMRVPYVLRQG</sequence>
<dbReference type="AlphaFoldDB" id="W9S8L2"/>